<dbReference type="OrthoDB" id="9151441at2"/>
<comment type="caution">
    <text evidence="1">The sequence shown here is derived from an EMBL/GenBank/DDBJ whole genome shotgun (WGS) entry which is preliminary data.</text>
</comment>
<reference evidence="1 2" key="1">
    <citation type="submission" date="2019-02" db="EMBL/GenBank/DDBJ databases">
        <title>Deep-cultivation of Planctomycetes and their phenomic and genomic characterization uncovers novel biology.</title>
        <authorList>
            <person name="Wiegand S."/>
            <person name="Jogler M."/>
            <person name="Boedeker C."/>
            <person name="Pinto D."/>
            <person name="Vollmers J."/>
            <person name="Rivas-Marin E."/>
            <person name="Kohn T."/>
            <person name="Peeters S.H."/>
            <person name="Heuer A."/>
            <person name="Rast P."/>
            <person name="Oberbeckmann S."/>
            <person name="Bunk B."/>
            <person name="Jeske O."/>
            <person name="Meyerdierks A."/>
            <person name="Storesund J.E."/>
            <person name="Kallscheuer N."/>
            <person name="Luecker S."/>
            <person name="Lage O.M."/>
            <person name="Pohl T."/>
            <person name="Merkel B.J."/>
            <person name="Hornburger P."/>
            <person name="Mueller R.-W."/>
            <person name="Bruemmer F."/>
            <person name="Labrenz M."/>
            <person name="Spormann A.M."/>
            <person name="Op Den Camp H."/>
            <person name="Overmann J."/>
            <person name="Amann R."/>
            <person name="Jetten M.S.M."/>
            <person name="Mascher T."/>
            <person name="Medema M.H."/>
            <person name="Devos D.P."/>
            <person name="Kaster A.-K."/>
            <person name="Ovreas L."/>
            <person name="Rohde M."/>
            <person name="Galperin M.Y."/>
            <person name="Jogler C."/>
        </authorList>
    </citation>
    <scope>NUCLEOTIDE SEQUENCE [LARGE SCALE GENOMIC DNA]</scope>
    <source>
        <strain evidence="1 2">CA85</strain>
    </source>
</reference>
<proteinExistence type="predicted"/>
<evidence type="ECO:0000313" key="1">
    <source>
        <dbReference type="EMBL" id="TWT55702.1"/>
    </source>
</evidence>
<evidence type="ECO:0000313" key="2">
    <source>
        <dbReference type="Proteomes" id="UP000318053"/>
    </source>
</evidence>
<gene>
    <name evidence="1" type="ORF">CA85_48020</name>
</gene>
<keyword evidence="2" id="KW-1185">Reference proteome</keyword>
<dbReference type="AlphaFoldDB" id="A0A5C5X0H1"/>
<organism evidence="1 2">
    <name type="scientific">Allorhodopirellula solitaria</name>
    <dbReference type="NCBI Taxonomy" id="2527987"/>
    <lineage>
        <taxon>Bacteria</taxon>
        <taxon>Pseudomonadati</taxon>
        <taxon>Planctomycetota</taxon>
        <taxon>Planctomycetia</taxon>
        <taxon>Pirellulales</taxon>
        <taxon>Pirellulaceae</taxon>
        <taxon>Allorhodopirellula</taxon>
    </lineage>
</organism>
<sequence>MNSFPKLYADIPTIGELSAEDAACVVRELDLASAGETRTGQPKIGAGATRSWFGTRPYEYSNQTIGFLEFVNATTENHVSIQSLGNVSPDSSLKGAAIDIRLDRLRIYDYPGRGKHQIVVQFKANHELSGTDSPEPVVFNQAFDVNEDDAAGVIGYPIFNGLVVGKRGVSFQLCTVNARNETDEQLLNALKSESVKAGLNLLATSQPVLKPFVDVGRGLVESLLKRNRNVKVQELFLGLDFDDAPLAAPMRCGNYIVVQVKESQNFDWNGWVFDKHRWAFVAKDNPTEILPYNYFVFRVALSPGS</sequence>
<protein>
    <submittedName>
        <fullName evidence="1">Uncharacterized protein</fullName>
    </submittedName>
</protein>
<dbReference type="Proteomes" id="UP000318053">
    <property type="component" value="Unassembled WGS sequence"/>
</dbReference>
<dbReference type="RefSeq" id="WP_146393601.1">
    <property type="nucleotide sequence ID" value="NZ_SJPK01000022.1"/>
</dbReference>
<dbReference type="EMBL" id="SJPK01000022">
    <property type="protein sequence ID" value="TWT55702.1"/>
    <property type="molecule type" value="Genomic_DNA"/>
</dbReference>
<accession>A0A5C5X0H1</accession>
<name>A0A5C5X0H1_9BACT</name>